<name>A0ABD5SDX6_9EURY</name>
<dbReference type="EMBL" id="JBHSWW010000117">
    <property type="protein sequence ID" value="MFC6753604.1"/>
    <property type="molecule type" value="Genomic_DNA"/>
</dbReference>
<dbReference type="Proteomes" id="UP001596442">
    <property type="component" value="Unassembled WGS sequence"/>
</dbReference>
<evidence type="ECO:0000256" key="1">
    <source>
        <dbReference type="SAM" id="Phobius"/>
    </source>
</evidence>
<comment type="caution">
    <text evidence="2">The sequence shown here is derived from an EMBL/GenBank/DDBJ whole genome shotgun (WGS) entry which is preliminary data.</text>
</comment>
<keyword evidence="3" id="KW-1185">Reference proteome</keyword>
<proteinExistence type="predicted"/>
<keyword evidence="1" id="KW-0472">Membrane</keyword>
<organism evidence="2 3">
    <name type="scientific">Halorubrum tibetense</name>
    <dbReference type="NCBI Taxonomy" id="175631"/>
    <lineage>
        <taxon>Archaea</taxon>
        <taxon>Methanobacteriati</taxon>
        <taxon>Methanobacteriota</taxon>
        <taxon>Stenosarchaea group</taxon>
        <taxon>Halobacteria</taxon>
        <taxon>Halobacteriales</taxon>
        <taxon>Haloferacaceae</taxon>
        <taxon>Halorubrum</taxon>
    </lineage>
</organism>
<keyword evidence="1" id="KW-0812">Transmembrane</keyword>
<accession>A0ABD5SDX6</accession>
<feature type="transmembrane region" description="Helical" evidence="1">
    <location>
        <begin position="21"/>
        <end position="46"/>
    </location>
</feature>
<reference evidence="2 3" key="1">
    <citation type="journal article" date="2019" name="Int. J. Syst. Evol. Microbiol.">
        <title>The Global Catalogue of Microorganisms (GCM) 10K type strain sequencing project: providing services to taxonomists for standard genome sequencing and annotation.</title>
        <authorList>
            <consortium name="The Broad Institute Genomics Platform"/>
            <consortium name="The Broad Institute Genome Sequencing Center for Infectious Disease"/>
            <person name="Wu L."/>
            <person name="Ma J."/>
        </authorList>
    </citation>
    <scope>NUCLEOTIDE SEQUENCE [LARGE SCALE GENOMIC DNA]</scope>
    <source>
        <strain evidence="2 3">CGMCC 1.3239</strain>
    </source>
</reference>
<keyword evidence="1" id="KW-1133">Transmembrane helix</keyword>
<sequence length="255" mass="28215">MARTRRLTSLWNRSTGAKVTMVAAALLVVCLVVIAGFVGLGTALFYDSYQSSYGFEASVDVDGATENVVVLLPIGVHDGEAVVDELYVADSDRFVGVSHEVVATDRGPMLRIEIDEVREGRDTLWFDSRITSDWTIDTRTPRGTEPVLAPVELSDPERGADDHDDWAADRWPDYRSFEATSPVYVEHGGDDITFGVIVRYEGTNEWWTFGWSWNTYETSVAGDIAGTDPGGEWVELRGWHTEGVGSYPRFPPTPS</sequence>
<dbReference type="AlphaFoldDB" id="A0ABD5SDX6"/>
<evidence type="ECO:0000313" key="3">
    <source>
        <dbReference type="Proteomes" id="UP001596442"/>
    </source>
</evidence>
<gene>
    <name evidence="2" type="ORF">ACFQEU_09020</name>
</gene>
<dbReference type="RefSeq" id="WP_379781369.1">
    <property type="nucleotide sequence ID" value="NZ_JBHSWW010000117.1"/>
</dbReference>
<evidence type="ECO:0000313" key="2">
    <source>
        <dbReference type="EMBL" id="MFC6753604.1"/>
    </source>
</evidence>
<protein>
    <submittedName>
        <fullName evidence="2">Uncharacterized protein</fullName>
    </submittedName>
</protein>